<organism evidence="2 3">
    <name type="scientific">Arthrobacter sulfonylureivorans</name>
    <dbReference type="NCBI Taxonomy" id="2486855"/>
    <lineage>
        <taxon>Bacteria</taxon>
        <taxon>Bacillati</taxon>
        <taxon>Actinomycetota</taxon>
        <taxon>Actinomycetes</taxon>
        <taxon>Micrococcales</taxon>
        <taxon>Micrococcaceae</taxon>
        <taxon>Arthrobacter</taxon>
    </lineage>
</organism>
<protein>
    <recommendedName>
        <fullName evidence="4">Tail assembly chaperone</fullName>
    </recommendedName>
</protein>
<proteinExistence type="predicted"/>
<accession>A0ABY3WAE7</accession>
<dbReference type="Proteomes" id="UP000829069">
    <property type="component" value="Chromosome"/>
</dbReference>
<evidence type="ECO:0000313" key="2">
    <source>
        <dbReference type="EMBL" id="UNK47319.1"/>
    </source>
</evidence>
<name>A0ABY3WAE7_9MICC</name>
<dbReference type="EMBL" id="CP093326">
    <property type="protein sequence ID" value="UNK47319.1"/>
    <property type="molecule type" value="Genomic_DNA"/>
</dbReference>
<dbReference type="RefSeq" id="WP_241915081.1">
    <property type="nucleotide sequence ID" value="NZ_CP093326.1"/>
</dbReference>
<gene>
    <name evidence="2" type="ORF">MNQ99_08280</name>
</gene>
<feature type="compositionally biased region" description="Basic and acidic residues" evidence="1">
    <location>
        <begin position="195"/>
        <end position="206"/>
    </location>
</feature>
<evidence type="ECO:0008006" key="4">
    <source>
        <dbReference type="Google" id="ProtNLM"/>
    </source>
</evidence>
<reference evidence="2 3" key="1">
    <citation type="submission" date="2022-03" db="EMBL/GenBank/DDBJ databases">
        <title>Isotopic signatures of nitrous oxide derived from detoxification processes.</title>
        <authorList>
            <person name="Behrendt U."/>
            <person name="Buchen C."/>
            <person name="Well R."/>
            <person name="Ulrich A."/>
            <person name="Rohe L."/>
            <person name="Kolb S."/>
            <person name="Schloter M."/>
            <person name="Horn M.A."/>
            <person name="Augustin J."/>
        </authorList>
    </citation>
    <scope>NUCLEOTIDE SEQUENCE [LARGE SCALE GENOMIC DNA]</scope>
    <source>
        <strain evidence="2 3">S4-C24</strain>
    </source>
</reference>
<evidence type="ECO:0000256" key="1">
    <source>
        <dbReference type="SAM" id="MobiDB-lite"/>
    </source>
</evidence>
<sequence>MAETENTISLAGLLAEYDEAEHDHAAAERNSGMQHIHNHANGDIVWFPTWQKNRETTDWEIAINGFTAELSAAAARGADVSDEASGLLASRLQHLLEQAAEAADANAFIRENLARYLSETWALGDAYALKSGKDLPGAASPAGIFASFPYEVYERDGGSFASALWNDLVDARKNRIAAEEAERKALKPVSKKARKAAERKAAARKR</sequence>
<feature type="region of interest" description="Disordered" evidence="1">
    <location>
        <begin position="187"/>
        <end position="206"/>
    </location>
</feature>
<keyword evidence="3" id="KW-1185">Reference proteome</keyword>
<evidence type="ECO:0000313" key="3">
    <source>
        <dbReference type="Proteomes" id="UP000829069"/>
    </source>
</evidence>